<dbReference type="GO" id="GO:0035438">
    <property type="term" value="F:cyclic-di-GMP binding"/>
    <property type="evidence" value="ECO:0007669"/>
    <property type="project" value="InterPro"/>
</dbReference>
<evidence type="ECO:0000313" key="2">
    <source>
        <dbReference type="EMBL" id="PZQ14233.1"/>
    </source>
</evidence>
<comment type="caution">
    <text evidence="2">The sequence shown here is derived from an EMBL/GenBank/DDBJ whole genome shotgun (WGS) entry which is preliminary data.</text>
</comment>
<dbReference type="AlphaFoldDB" id="A0A2W5M9Y7"/>
<dbReference type="EMBL" id="QFPN01000006">
    <property type="protein sequence ID" value="PZQ14233.1"/>
    <property type="molecule type" value="Genomic_DNA"/>
</dbReference>
<dbReference type="InterPro" id="IPR009875">
    <property type="entry name" value="PilZ_domain"/>
</dbReference>
<feature type="domain" description="PilZ" evidence="1">
    <location>
        <begin position="125"/>
        <end position="203"/>
    </location>
</feature>
<dbReference type="SUPFAM" id="SSF141371">
    <property type="entry name" value="PilZ domain-like"/>
    <property type="match status" value="1"/>
</dbReference>
<accession>A0A2W5M9Y7</accession>
<evidence type="ECO:0000313" key="3">
    <source>
        <dbReference type="Proteomes" id="UP000249577"/>
    </source>
</evidence>
<evidence type="ECO:0000259" key="1">
    <source>
        <dbReference type="Pfam" id="PF07238"/>
    </source>
</evidence>
<name>A0A2W5M9Y7_ANCNO</name>
<organism evidence="2 3">
    <name type="scientific">Ancylobacter novellus</name>
    <name type="common">Thiobacillus novellus</name>
    <dbReference type="NCBI Taxonomy" id="921"/>
    <lineage>
        <taxon>Bacteria</taxon>
        <taxon>Pseudomonadati</taxon>
        <taxon>Pseudomonadota</taxon>
        <taxon>Alphaproteobacteria</taxon>
        <taxon>Hyphomicrobiales</taxon>
        <taxon>Xanthobacteraceae</taxon>
        <taxon>Ancylobacter</taxon>
    </lineage>
</organism>
<proteinExistence type="predicted"/>
<protein>
    <recommendedName>
        <fullName evidence="1">PilZ domain-containing protein</fullName>
    </recommendedName>
</protein>
<gene>
    <name evidence="2" type="ORF">DI565_12440</name>
</gene>
<sequence length="212" mass="22712">MDGATNGTFRPVDVAEGLAAALVSEDDDGGLYEIPGRCMLADGEEFPSRAIKISTTHAAIVGGRRVEAGEIVVCYLDNVGILRGLVSRPLKDGFILALDVAATRKETVEEALKWHAARAAAVAELRAAPRIVPLNRLVEVRLGENLVFRGVILNVSIGGAAIAMKPDERPFRGALVRTGSRYATVVRLLDNGVAVQFMHPLERDGFDQTVVL</sequence>
<dbReference type="Proteomes" id="UP000249577">
    <property type="component" value="Unassembled WGS sequence"/>
</dbReference>
<dbReference type="Pfam" id="PF07238">
    <property type="entry name" value="PilZ"/>
    <property type="match status" value="1"/>
</dbReference>
<reference evidence="2 3" key="1">
    <citation type="submission" date="2017-08" db="EMBL/GenBank/DDBJ databases">
        <title>Infants hospitalized years apart are colonized by the same room-sourced microbial strains.</title>
        <authorList>
            <person name="Brooks B."/>
            <person name="Olm M.R."/>
            <person name="Firek B.A."/>
            <person name="Baker R."/>
            <person name="Thomas B.C."/>
            <person name="Morowitz M.J."/>
            <person name="Banfield J.F."/>
        </authorList>
    </citation>
    <scope>NUCLEOTIDE SEQUENCE [LARGE SCALE GENOMIC DNA]</scope>
    <source>
        <strain evidence="2">S2_005_003_R2_43</strain>
    </source>
</reference>